<name>A0A131YEE9_RHIAP</name>
<evidence type="ECO:0000313" key="1">
    <source>
        <dbReference type="EMBL" id="JAP76840.1"/>
    </source>
</evidence>
<dbReference type="AlphaFoldDB" id="A0A131YEE9"/>
<protein>
    <submittedName>
        <fullName evidence="1">Uncharacterized protein</fullName>
    </submittedName>
</protein>
<dbReference type="EMBL" id="GEDV01011717">
    <property type="protein sequence ID" value="JAP76840.1"/>
    <property type="molecule type" value="Transcribed_RNA"/>
</dbReference>
<proteinExistence type="predicted"/>
<sequence length="145" mass="16512">MNFFFLIWLPSPKNFSCPSKLSLPLHLWLATQTNEHYSERGKKTAATLPEAMFLREKCFETTTHLSTSEDSVLCVYHSLSSTEHFLAPPFCRTIGGSTTVNIKFYQSQALFIVQSLVLLRTFSKCVLNKTAGWIALQTPTAFRYH</sequence>
<reference evidence="1" key="1">
    <citation type="journal article" date="2016" name="Ticks Tick Borne Dis.">
        <title>De novo assembly and annotation of the salivary gland transcriptome of Rhipicephalus appendiculatus male and female ticks during blood feeding.</title>
        <authorList>
            <person name="de Castro M.H."/>
            <person name="de Klerk D."/>
            <person name="Pienaar R."/>
            <person name="Latif A.A."/>
            <person name="Rees D.J."/>
            <person name="Mans B.J."/>
        </authorList>
    </citation>
    <scope>NUCLEOTIDE SEQUENCE</scope>
    <source>
        <tissue evidence="1">Salivary glands</tissue>
    </source>
</reference>
<organism evidence="1">
    <name type="scientific">Rhipicephalus appendiculatus</name>
    <name type="common">Brown ear tick</name>
    <dbReference type="NCBI Taxonomy" id="34631"/>
    <lineage>
        <taxon>Eukaryota</taxon>
        <taxon>Metazoa</taxon>
        <taxon>Ecdysozoa</taxon>
        <taxon>Arthropoda</taxon>
        <taxon>Chelicerata</taxon>
        <taxon>Arachnida</taxon>
        <taxon>Acari</taxon>
        <taxon>Parasitiformes</taxon>
        <taxon>Ixodida</taxon>
        <taxon>Ixodoidea</taxon>
        <taxon>Ixodidae</taxon>
        <taxon>Rhipicephalinae</taxon>
        <taxon>Rhipicephalus</taxon>
        <taxon>Rhipicephalus</taxon>
    </lineage>
</organism>
<accession>A0A131YEE9</accession>